<accession>A0AAV8VZB5</accession>
<dbReference type="InterPro" id="IPR011009">
    <property type="entry name" value="Kinase-like_dom_sf"/>
</dbReference>
<dbReference type="PANTHER" id="PTHR11012:SF30">
    <property type="entry name" value="PROTEIN KINASE-LIKE DOMAIN-CONTAINING"/>
    <property type="match status" value="1"/>
</dbReference>
<protein>
    <recommendedName>
        <fullName evidence="1">CHK kinase-like domain-containing protein</fullName>
    </recommendedName>
</protein>
<dbReference type="SMART" id="SM00587">
    <property type="entry name" value="CHK"/>
    <property type="match status" value="1"/>
</dbReference>
<dbReference type="Pfam" id="PF02958">
    <property type="entry name" value="EcKL"/>
    <property type="match status" value="1"/>
</dbReference>
<dbReference type="EMBL" id="JANEYG010000019">
    <property type="protein sequence ID" value="KAJ8919236.1"/>
    <property type="molecule type" value="Genomic_DNA"/>
</dbReference>
<evidence type="ECO:0000313" key="3">
    <source>
        <dbReference type="Proteomes" id="UP001159042"/>
    </source>
</evidence>
<dbReference type="InterPro" id="IPR015897">
    <property type="entry name" value="CHK_kinase-like"/>
</dbReference>
<name>A0AAV8VZB5_9CUCU</name>
<evidence type="ECO:0000259" key="1">
    <source>
        <dbReference type="SMART" id="SM00587"/>
    </source>
</evidence>
<proteinExistence type="predicted"/>
<organism evidence="2 3">
    <name type="scientific">Exocentrus adspersus</name>
    <dbReference type="NCBI Taxonomy" id="1586481"/>
    <lineage>
        <taxon>Eukaryota</taxon>
        <taxon>Metazoa</taxon>
        <taxon>Ecdysozoa</taxon>
        <taxon>Arthropoda</taxon>
        <taxon>Hexapoda</taxon>
        <taxon>Insecta</taxon>
        <taxon>Pterygota</taxon>
        <taxon>Neoptera</taxon>
        <taxon>Endopterygota</taxon>
        <taxon>Coleoptera</taxon>
        <taxon>Polyphaga</taxon>
        <taxon>Cucujiformia</taxon>
        <taxon>Chrysomeloidea</taxon>
        <taxon>Cerambycidae</taxon>
        <taxon>Lamiinae</taxon>
        <taxon>Acanthocinini</taxon>
        <taxon>Exocentrus</taxon>
    </lineage>
</organism>
<dbReference type="InterPro" id="IPR004119">
    <property type="entry name" value="EcKL"/>
</dbReference>
<comment type="caution">
    <text evidence="2">The sequence shown here is derived from an EMBL/GenBank/DDBJ whole genome shotgun (WGS) entry which is preliminary data.</text>
</comment>
<dbReference type="SUPFAM" id="SSF56112">
    <property type="entry name" value="Protein kinase-like (PK-like)"/>
    <property type="match status" value="1"/>
</dbReference>
<reference evidence="2 3" key="1">
    <citation type="journal article" date="2023" name="Insect Mol. Biol.">
        <title>Genome sequencing provides insights into the evolution of gene families encoding plant cell wall-degrading enzymes in longhorned beetles.</title>
        <authorList>
            <person name="Shin N.R."/>
            <person name="Okamura Y."/>
            <person name="Kirsch R."/>
            <person name="Pauchet Y."/>
        </authorList>
    </citation>
    <scope>NUCLEOTIDE SEQUENCE [LARGE SCALE GENOMIC DNA]</scope>
    <source>
        <strain evidence="2">EAD_L_NR</strain>
    </source>
</reference>
<evidence type="ECO:0000313" key="2">
    <source>
        <dbReference type="EMBL" id="KAJ8919236.1"/>
    </source>
</evidence>
<feature type="domain" description="CHK kinase-like" evidence="1">
    <location>
        <begin position="122"/>
        <end position="317"/>
    </location>
</feature>
<gene>
    <name evidence="2" type="ORF">NQ315_003819</name>
</gene>
<dbReference type="Gene3D" id="3.90.1200.10">
    <property type="match status" value="1"/>
</dbReference>
<sequence length="404" mass="46614">ELVEVVIKSGSGSEKKGDSYLSTIYRFTVTATTGETGNRYYFSFLPRIRNETILVHVIAKGFPKNVARRKTFRSPDFFETEINFYNNVWPLMKEVKLSNDLEEPDEVPLLLSSFSDGKNDYIALKDISFDGYGTGERNLGIDRECASLFLKLLANFHALSIAARHQNPHFEKVARSLKETYFDERFRKWYTGFMSKNLYQVVRQAVENYLDALYLRKLEELFSNDFYGRLCELAKNYRGKLLAVTQGDAWLPNFLVKVENGIPTHAVLIDFQLARYSSLTSDLVHFLYSCLSQEVLTNHWDDLVLEYHQHLSRRIAELGCNENLITLEDLKEDMQKNSHVGLVMSMESTVTSMLTDEEVPDLDTIQGTEAVPLEVVWDFKPFEDEPRNKRVAFLIKHAVDKGFM</sequence>
<keyword evidence="3" id="KW-1185">Reference proteome</keyword>
<dbReference type="Proteomes" id="UP001159042">
    <property type="component" value="Unassembled WGS sequence"/>
</dbReference>
<dbReference type="PANTHER" id="PTHR11012">
    <property type="entry name" value="PROTEIN KINASE-LIKE DOMAIN-CONTAINING"/>
    <property type="match status" value="1"/>
</dbReference>
<feature type="non-terminal residue" evidence="2">
    <location>
        <position position="1"/>
    </location>
</feature>
<dbReference type="AlphaFoldDB" id="A0AAV8VZB5"/>